<dbReference type="SMART" id="SM00129">
    <property type="entry name" value="KISc"/>
    <property type="match status" value="1"/>
</dbReference>
<keyword evidence="12" id="KW-1185">Reference proteome</keyword>
<dbReference type="GO" id="GO:0005524">
    <property type="term" value="F:ATP binding"/>
    <property type="evidence" value="ECO:0007669"/>
    <property type="project" value="UniProtKB-UniRule"/>
</dbReference>
<organism evidence="11 12">
    <name type="scientific">Dendrobium chrysotoxum</name>
    <name type="common">Orchid</name>
    <dbReference type="NCBI Taxonomy" id="161865"/>
    <lineage>
        <taxon>Eukaryota</taxon>
        <taxon>Viridiplantae</taxon>
        <taxon>Streptophyta</taxon>
        <taxon>Embryophyta</taxon>
        <taxon>Tracheophyta</taxon>
        <taxon>Spermatophyta</taxon>
        <taxon>Magnoliopsida</taxon>
        <taxon>Liliopsida</taxon>
        <taxon>Asparagales</taxon>
        <taxon>Orchidaceae</taxon>
        <taxon>Epidendroideae</taxon>
        <taxon>Malaxideae</taxon>
        <taxon>Dendrobiinae</taxon>
        <taxon>Dendrobium</taxon>
    </lineage>
</organism>
<dbReference type="PANTHER" id="PTHR47972:SF35">
    <property type="entry name" value="KINESIN-LIKE PROTEIN KIN-14Q"/>
    <property type="match status" value="1"/>
</dbReference>
<sequence>MECSSLGRDREKNAKMADSNATGYSKRGFSVTFSDLPMPASCSPDVPCEKIQETPDYIRKRKNIEISPVELFAEERSDGLKNRVGLATEMQEKSPEEKLPEGISSSEVSLKFPQSPEAGRSILALNAGGVDGSVAHEGKTFEQDNFYTGGDIIKTDVQAWDDREHALYHSARFGDFSYEFSNLEEGDYLIDLHLAEIVYTNGTPGIRVFDVYIQEEKAVSGIDIYAKVGPNQPLILSNLEASVVGREGLSIKFKGLVGKPIVCGISIRGDFPAGENVQKRRGDLTFLDERNEEILNLDTCHDDRKWKRKYDLLIKEQIEMRKTLEAAKCENELKSQECHEAWASLRELQMELMRKSLHVGSLAFAVEGQVKDKGRWCLCVGDLWEKFKLMKQEHSKIKEEALEFKNCFADMIGRMSSVLPLMDNHSYLERKYNDLKLRFIEESKERKNLYNKMVELKGNIRVFCRCRPLSLEEISRGEDMALEFESAKDGELLVKTNGAPKKVFKFDAVFGPEEDQVKVFEKTSHLATSVLDGYNVCIFAYGQTGTGKTFTMEGTEGARGVNFRTLEELFRVVTERQGLVRYDITVSVLEVYNEQIRDLLLSGSQPGVAAKRLEVRTASEGVHHVPGLVEARVNNTIEAWEVLQTGSKARSVGSTNANEHSSRSHCIHCVLVRGENLVNGECTRSKLWLVDLAGSERITKTDAQGERLKEAQSINKSLSALGDVISALATKSPHVPFRNSKLTHLLQDSLGGDSKTLMFVQISPSENDVGESLCSLNFASRVRGIELGLAKKQFDGGELFKNKQMFEKAKQEIRNKELQIKSMEEMICSVESKNKAKDLLNRNLQEKIKELESQLLIERKLARQHVDSKIAENHQQQQKLFELNTPLCSDPPQSASRPLMEKNQISPADQRGNLKPIAENSNYPSSVSVTLKFLNPIKDKENKPELAEDIIPRKANRLSLENVIRRISMTPTNRRDSLIPPPVAKTAALAYLLPQFPSPIMDTAKDNLSEGRSCSQGGKRSNKKNSIQRRSLQKKLIIRSPLPQSSSRGHATGEKLRVSIGNRGWRTRRVPGSDAKKTDKIPQLKRQQKEKERGWNLGTTRNAF</sequence>
<dbReference type="CDD" id="cd01366">
    <property type="entry name" value="KISc_C_terminal"/>
    <property type="match status" value="1"/>
</dbReference>
<evidence type="ECO:0000313" key="11">
    <source>
        <dbReference type="EMBL" id="KAH0468698.1"/>
    </source>
</evidence>
<dbReference type="InterPro" id="IPR019821">
    <property type="entry name" value="Kinesin_motor_CS"/>
</dbReference>
<dbReference type="GO" id="GO:0008017">
    <property type="term" value="F:microtubule binding"/>
    <property type="evidence" value="ECO:0007669"/>
    <property type="project" value="InterPro"/>
</dbReference>
<dbReference type="Gene3D" id="3.40.850.10">
    <property type="entry name" value="Kinesin motor domain"/>
    <property type="match status" value="1"/>
</dbReference>
<dbReference type="Gene3D" id="2.60.120.430">
    <property type="entry name" value="Galactose-binding lectin"/>
    <property type="match status" value="1"/>
</dbReference>
<evidence type="ECO:0000256" key="3">
    <source>
        <dbReference type="ARBA" id="ARBA00022741"/>
    </source>
</evidence>
<evidence type="ECO:0000256" key="6">
    <source>
        <dbReference type="ARBA" id="ARBA00023175"/>
    </source>
</evidence>
<feature type="compositionally biased region" description="Polar residues" evidence="9">
    <location>
        <begin position="1010"/>
        <end position="1019"/>
    </location>
</feature>
<evidence type="ECO:0000256" key="2">
    <source>
        <dbReference type="ARBA" id="ARBA00022701"/>
    </source>
</evidence>
<dbReference type="FunFam" id="3.40.850.10:FF:000057">
    <property type="entry name" value="kinesin-like protein KIN-14R"/>
    <property type="match status" value="1"/>
</dbReference>
<keyword evidence="2" id="KW-0493">Microtubule</keyword>
<gene>
    <name evidence="11" type="ORF">IEQ34_001930</name>
</gene>
<keyword evidence="3 7" id="KW-0547">Nucleotide-binding</keyword>
<dbReference type="Pfam" id="PF00225">
    <property type="entry name" value="Kinesin"/>
    <property type="match status" value="1"/>
</dbReference>
<dbReference type="InterPro" id="IPR001752">
    <property type="entry name" value="Kinesin_motor_dom"/>
</dbReference>
<dbReference type="InterPro" id="IPR021720">
    <property type="entry name" value="Malectin_dom"/>
</dbReference>
<feature type="domain" description="Kinesin motor" evidence="10">
    <location>
        <begin position="459"/>
        <end position="785"/>
    </location>
</feature>
<comment type="similarity">
    <text evidence="1">Belongs to the TRAFAC class myosin-kinesin ATPase superfamily. Kinesin family. KIN-14 subfamily.</text>
</comment>
<dbReference type="Proteomes" id="UP000775213">
    <property type="component" value="Unassembled WGS sequence"/>
</dbReference>
<feature type="compositionally biased region" description="Basic residues" evidence="9">
    <location>
        <begin position="1020"/>
        <end position="1037"/>
    </location>
</feature>
<dbReference type="PANTHER" id="PTHR47972">
    <property type="entry name" value="KINESIN-LIKE PROTEIN KLP-3"/>
    <property type="match status" value="1"/>
</dbReference>
<feature type="region of interest" description="Disordered" evidence="9">
    <location>
        <begin position="1002"/>
        <end position="1104"/>
    </location>
</feature>
<dbReference type="InterPro" id="IPR036961">
    <property type="entry name" value="Kinesin_motor_dom_sf"/>
</dbReference>
<keyword evidence="5 8" id="KW-0175">Coiled coil</keyword>
<dbReference type="GO" id="GO:0003777">
    <property type="term" value="F:microtubule motor activity"/>
    <property type="evidence" value="ECO:0007669"/>
    <property type="project" value="InterPro"/>
</dbReference>
<keyword evidence="4 7" id="KW-0067">ATP-binding</keyword>
<dbReference type="Pfam" id="PF11721">
    <property type="entry name" value="Malectin"/>
    <property type="match status" value="1"/>
</dbReference>
<name>A0AAV7HM10_DENCH</name>
<feature type="coiled-coil region" evidence="8">
    <location>
        <begin position="806"/>
        <end position="861"/>
    </location>
</feature>
<feature type="region of interest" description="Disordered" evidence="9">
    <location>
        <begin position="1"/>
        <end position="28"/>
    </location>
</feature>
<evidence type="ECO:0000313" key="12">
    <source>
        <dbReference type="Proteomes" id="UP000775213"/>
    </source>
</evidence>
<proteinExistence type="inferred from homology"/>
<dbReference type="PRINTS" id="PR00380">
    <property type="entry name" value="KINESINHEAVY"/>
</dbReference>
<evidence type="ECO:0000256" key="4">
    <source>
        <dbReference type="ARBA" id="ARBA00022840"/>
    </source>
</evidence>
<dbReference type="GO" id="GO:0007018">
    <property type="term" value="P:microtubule-based movement"/>
    <property type="evidence" value="ECO:0007669"/>
    <property type="project" value="InterPro"/>
</dbReference>
<evidence type="ECO:0000259" key="10">
    <source>
        <dbReference type="PROSITE" id="PS50067"/>
    </source>
</evidence>
<dbReference type="PROSITE" id="PS50067">
    <property type="entry name" value="KINESIN_MOTOR_2"/>
    <property type="match status" value="1"/>
</dbReference>
<keyword evidence="6 7" id="KW-0505">Motor protein</keyword>
<dbReference type="InterPro" id="IPR027640">
    <property type="entry name" value="Kinesin-like_fam"/>
</dbReference>
<accession>A0AAV7HM10</accession>
<evidence type="ECO:0000256" key="9">
    <source>
        <dbReference type="SAM" id="MobiDB-lite"/>
    </source>
</evidence>
<dbReference type="EMBL" id="JAGFBR010000003">
    <property type="protein sequence ID" value="KAH0468698.1"/>
    <property type="molecule type" value="Genomic_DNA"/>
</dbReference>
<evidence type="ECO:0000256" key="7">
    <source>
        <dbReference type="PROSITE-ProRule" id="PRU00283"/>
    </source>
</evidence>
<protein>
    <recommendedName>
        <fullName evidence="10">Kinesin motor domain-containing protein</fullName>
    </recommendedName>
</protein>
<feature type="compositionally biased region" description="Basic and acidic residues" evidence="9">
    <location>
        <begin position="1074"/>
        <end position="1094"/>
    </location>
</feature>
<dbReference type="PROSITE" id="PS00411">
    <property type="entry name" value="KINESIN_MOTOR_1"/>
    <property type="match status" value="1"/>
</dbReference>
<feature type="binding site" evidence="7">
    <location>
        <begin position="542"/>
        <end position="549"/>
    </location>
    <ligand>
        <name>ATP</name>
        <dbReference type="ChEBI" id="CHEBI:30616"/>
    </ligand>
</feature>
<dbReference type="AlphaFoldDB" id="A0AAV7HM10"/>
<comment type="caution">
    <text evidence="11">The sequence shown here is derived from an EMBL/GenBank/DDBJ whole genome shotgun (WGS) entry which is preliminary data.</text>
</comment>
<evidence type="ECO:0000256" key="5">
    <source>
        <dbReference type="ARBA" id="ARBA00023054"/>
    </source>
</evidence>
<dbReference type="InterPro" id="IPR027417">
    <property type="entry name" value="P-loop_NTPase"/>
</dbReference>
<evidence type="ECO:0000256" key="1">
    <source>
        <dbReference type="ARBA" id="ARBA00010899"/>
    </source>
</evidence>
<dbReference type="SUPFAM" id="SSF52540">
    <property type="entry name" value="P-loop containing nucleoside triphosphate hydrolases"/>
    <property type="match status" value="1"/>
</dbReference>
<dbReference type="GO" id="GO:0005874">
    <property type="term" value="C:microtubule"/>
    <property type="evidence" value="ECO:0007669"/>
    <property type="project" value="UniProtKB-KW"/>
</dbReference>
<evidence type="ECO:0000256" key="8">
    <source>
        <dbReference type="SAM" id="Coils"/>
    </source>
</evidence>
<reference evidence="11 12" key="1">
    <citation type="journal article" date="2021" name="Hortic Res">
        <title>Chromosome-scale assembly of the Dendrobium chrysotoxum genome enhances the understanding of orchid evolution.</title>
        <authorList>
            <person name="Zhang Y."/>
            <person name="Zhang G.Q."/>
            <person name="Zhang D."/>
            <person name="Liu X.D."/>
            <person name="Xu X.Y."/>
            <person name="Sun W.H."/>
            <person name="Yu X."/>
            <person name="Zhu X."/>
            <person name="Wang Z.W."/>
            <person name="Zhao X."/>
            <person name="Zhong W.Y."/>
            <person name="Chen H."/>
            <person name="Yin W.L."/>
            <person name="Huang T."/>
            <person name="Niu S.C."/>
            <person name="Liu Z.J."/>
        </authorList>
    </citation>
    <scope>NUCLEOTIDE SEQUENCE [LARGE SCALE GENOMIC DNA]</scope>
    <source>
        <strain evidence="11">Lindl</strain>
    </source>
</reference>